<evidence type="ECO:0000313" key="2">
    <source>
        <dbReference type="Proteomes" id="UP001303046"/>
    </source>
</evidence>
<dbReference type="Proteomes" id="UP001303046">
    <property type="component" value="Unassembled WGS sequence"/>
</dbReference>
<name>A0ABR1E1R8_NECAM</name>
<reference evidence="1 2" key="1">
    <citation type="submission" date="2023-08" db="EMBL/GenBank/DDBJ databases">
        <title>A Necator americanus chromosomal reference genome.</title>
        <authorList>
            <person name="Ilik V."/>
            <person name="Petrzelkova K.J."/>
            <person name="Pardy F."/>
            <person name="Fuh T."/>
            <person name="Niatou-Singa F.S."/>
            <person name="Gouil Q."/>
            <person name="Baker L."/>
            <person name="Ritchie M.E."/>
            <person name="Jex A.R."/>
            <person name="Gazzola D."/>
            <person name="Li H."/>
            <person name="Toshio Fujiwara R."/>
            <person name="Zhan B."/>
            <person name="Aroian R.V."/>
            <person name="Pafco B."/>
            <person name="Schwarz E.M."/>
        </authorList>
    </citation>
    <scope>NUCLEOTIDE SEQUENCE [LARGE SCALE GENOMIC DNA]</scope>
    <source>
        <strain evidence="1 2">Aroian</strain>
        <tissue evidence="1">Whole animal</tissue>
    </source>
</reference>
<gene>
    <name evidence="1" type="primary">Necator_chrV.g19605</name>
    <name evidence="1" type="ORF">RB195_014813</name>
</gene>
<organism evidence="1 2">
    <name type="scientific">Necator americanus</name>
    <name type="common">Human hookworm</name>
    <dbReference type="NCBI Taxonomy" id="51031"/>
    <lineage>
        <taxon>Eukaryota</taxon>
        <taxon>Metazoa</taxon>
        <taxon>Ecdysozoa</taxon>
        <taxon>Nematoda</taxon>
        <taxon>Chromadorea</taxon>
        <taxon>Rhabditida</taxon>
        <taxon>Rhabditina</taxon>
        <taxon>Rhabditomorpha</taxon>
        <taxon>Strongyloidea</taxon>
        <taxon>Ancylostomatidae</taxon>
        <taxon>Bunostominae</taxon>
        <taxon>Necator</taxon>
    </lineage>
</organism>
<accession>A0ABR1E1R8</accession>
<protein>
    <submittedName>
        <fullName evidence="1">Uncharacterized protein</fullName>
    </submittedName>
</protein>
<evidence type="ECO:0000313" key="1">
    <source>
        <dbReference type="EMBL" id="KAK6756617.1"/>
    </source>
</evidence>
<comment type="caution">
    <text evidence="1">The sequence shown here is derived from an EMBL/GenBank/DDBJ whole genome shotgun (WGS) entry which is preliminary data.</text>
</comment>
<sequence length="67" mass="7784">MTATTTFGNKYQSETLFVVGKYAVFQWPNKTLLCQRTRSRQIPNMRSVSQLADQKKTNQGRALRQFL</sequence>
<proteinExistence type="predicted"/>
<dbReference type="EMBL" id="JAVFWL010000005">
    <property type="protein sequence ID" value="KAK6756617.1"/>
    <property type="molecule type" value="Genomic_DNA"/>
</dbReference>
<keyword evidence="2" id="KW-1185">Reference proteome</keyword>